<feature type="domain" description="ABC transporter" evidence="4">
    <location>
        <begin position="3"/>
        <end position="223"/>
    </location>
</feature>
<dbReference type="PANTHER" id="PTHR42781:SF4">
    <property type="entry name" value="SPERMIDINE_PUTRESCINE IMPORT ATP-BINDING PROTEIN POTA"/>
    <property type="match status" value="1"/>
</dbReference>
<reference evidence="5 6" key="1">
    <citation type="submission" date="2020-02" db="EMBL/GenBank/DDBJ databases">
        <authorList>
            <person name="Hogendoorn C."/>
        </authorList>
    </citation>
    <scope>NUCLEOTIDE SEQUENCE [LARGE SCALE GENOMIC DNA]</scope>
    <source>
        <strain evidence="5">R501</strain>
    </source>
</reference>
<dbReference type="KEGG" id="hfv:R50_1647"/>
<dbReference type="InterPro" id="IPR050093">
    <property type="entry name" value="ABC_SmlMolc_Importer"/>
</dbReference>
<keyword evidence="6" id="KW-1185">Reference proteome</keyword>
<dbReference type="PROSITE" id="PS00211">
    <property type="entry name" value="ABC_TRANSPORTER_1"/>
    <property type="match status" value="1"/>
</dbReference>
<keyword evidence="2" id="KW-0547">Nucleotide-binding</keyword>
<dbReference type="InterPro" id="IPR003593">
    <property type="entry name" value="AAA+_ATPase"/>
</dbReference>
<dbReference type="SUPFAM" id="SSF52540">
    <property type="entry name" value="P-loop containing nucleoside triphosphate hydrolases"/>
    <property type="match status" value="1"/>
</dbReference>
<evidence type="ECO:0000313" key="5">
    <source>
        <dbReference type="EMBL" id="CAB1129148.1"/>
    </source>
</evidence>
<evidence type="ECO:0000313" key="6">
    <source>
        <dbReference type="Proteomes" id="UP000503399"/>
    </source>
</evidence>
<keyword evidence="3" id="KW-0067">ATP-binding</keyword>
<dbReference type="Pfam" id="PF00005">
    <property type="entry name" value="ABC_tran"/>
    <property type="match status" value="1"/>
</dbReference>
<sequence length="340" mass="36233">MELHLECELITPVPLRATGVWHGPVTGLVGPSGAGKSALLQALAGLLPCRGSLLDDRGRRLDRLPPHRRALAWVPQVPALLPHRTVAQQLAWALAPGEDARRWADTFRDAAGLEGLEDRHPHQLSGGQRQRVQVLLALASDPRVLAVDEGLSQVERPLRRELLALLTEWAREDRLLVLTSHDATDLLDFTRELVVLEPGSREVPPPRPTAEALTAPPGWGTARLLGYQALWPLDVAAGLYAGLHPALLEAASPAAPAAFPARVLATRPGAHGRVQVLEAGLARPDPAGPPGRLTLTLAGNPDPGSIVWVRAAGAPVFAFPGGRRQGVWQEAAVRGGVLRG</sequence>
<proteinExistence type="predicted"/>
<dbReference type="InterPro" id="IPR003439">
    <property type="entry name" value="ABC_transporter-like_ATP-bd"/>
</dbReference>
<dbReference type="AlphaFoldDB" id="A0A6F8ZHS2"/>
<dbReference type="PANTHER" id="PTHR42781">
    <property type="entry name" value="SPERMIDINE/PUTRESCINE IMPORT ATP-BINDING PROTEIN POTA"/>
    <property type="match status" value="1"/>
</dbReference>
<dbReference type="Gene3D" id="3.40.50.300">
    <property type="entry name" value="P-loop containing nucleotide triphosphate hydrolases"/>
    <property type="match status" value="1"/>
</dbReference>
<dbReference type="Proteomes" id="UP000503399">
    <property type="component" value="Chromosome"/>
</dbReference>
<dbReference type="EMBL" id="LR778114">
    <property type="protein sequence ID" value="CAB1129148.1"/>
    <property type="molecule type" value="Genomic_DNA"/>
</dbReference>
<evidence type="ECO:0000256" key="1">
    <source>
        <dbReference type="ARBA" id="ARBA00022448"/>
    </source>
</evidence>
<gene>
    <name evidence="5" type="ORF">R50_1647</name>
</gene>
<accession>A0A6F8ZHS2</accession>
<dbReference type="GO" id="GO:0005524">
    <property type="term" value="F:ATP binding"/>
    <property type="evidence" value="ECO:0007669"/>
    <property type="project" value="UniProtKB-KW"/>
</dbReference>
<protein>
    <recommendedName>
        <fullName evidence="4">ABC transporter domain-containing protein</fullName>
    </recommendedName>
</protein>
<name>A0A6F8ZHS2_9FIRM</name>
<evidence type="ECO:0000256" key="2">
    <source>
        <dbReference type="ARBA" id="ARBA00022741"/>
    </source>
</evidence>
<dbReference type="GO" id="GO:0016887">
    <property type="term" value="F:ATP hydrolysis activity"/>
    <property type="evidence" value="ECO:0007669"/>
    <property type="project" value="InterPro"/>
</dbReference>
<dbReference type="PROSITE" id="PS50893">
    <property type="entry name" value="ABC_TRANSPORTER_2"/>
    <property type="match status" value="1"/>
</dbReference>
<organism evidence="5 6">
    <name type="scientific">Candidatus Hydrogenisulfobacillus filiaventi</name>
    <dbReference type="NCBI Taxonomy" id="2707344"/>
    <lineage>
        <taxon>Bacteria</taxon>
        <taxon>Bacillati</taxon>
        <taxon>Bacillota</taxon>
        <taxon>Clostridia</taxon>
        <taxon>Eubacteriales</taxon>
        <taxon>Clostridiales Family XVII. Incertae Sedis</taxon>
        <taxon>Candidatus Hydrogenisulfobacillus</taxon>
    </lineage>
</organism>
<dbReference type="SMART" id="SM00382">
    <property type="entry name" value="AAA"/>
    <property type="match status" value="1"/>
</dbReference>
<evidence type="ECO:0000256" key="3">
    <source>
        <dbReference type="ARBA" id="ARBA00022840"/>
    </source>
</evidence>
<dbReference type="InterPro" id="IPR027417">
    <property type="entry name" value="P-loop_NTPase"/>
</dbReference>
<evidence type="ECO:0000259" key="4">
    <source>
        <dbReference type="PROSITE" id="PS50893"/>
    </source>
</evidence>
<dbReference type="InterPro" id="IPR017871">
    <property type="entry name" value="ABC_transporter-like_CS"/>
</dbReference>
<keyword evidence="1" id="KW-0813">Transport</keyword>